<protein>
    <recommendedName>
        <fullName evidence="2">N-acetyltransferase domain-containing protein</fullName>
    </recommendedName>
</protein>
<dbReference type="PANTHER" id="PTHR43415">
    <property type="entry name" value="SPERMIDINE N(1)-ACETYLTRANSFERASE"/>
    <property type="match status" value="1"/>
</dbReference>
<evidence type="ECO:0000256" key="1">
    <source>
        <dbReference type="SAM" id="MobiDB-lite"/>
    </source>
</evidence>
<feature type="region of interest" description="Disordered" evidence="1">
    <location>
        <begin position="1"/>
        <end position="32"/>
    </location>
</feature>
<reference evidence="4" key="1">
    <citation type="journal article" date="2019" name="Int. J. Syst. Evol. Microbiol.">
        <title>The Global Catalogue of Microorganisms (GCM) 10K type strain sequencing project: providing services to taxonomists for standard genome sequencing and annotation.</title>
        <authorList>
            <consortium name="The Broad Institute Genomics Platform"/>
            <consortium name="The Broad Institute Genome Sequencing Center for Infectious Disease"/>
            <person name="Wu L."/>
            <person name="Ma J."/>
        </authorList>
    </citation>
    <scope>NUCLEOTIDE SEQUENCE [LARGE SCALE GENOMIC DNA]</scope>
    <source>
        <strain evidence="4">JCM 17440</strain>
    </source>
</reference>
<comment type="caution">
    <text evidence="3">The sequence shown here is derived from an EMBL/GenBank/DDBJ whole genome shotgun (WGS) entry which is preliminary data.</text>
</comment>
<dbReference type="Proteomes" id="UP001501710">
    <property type="component" value="Unassembled WGS sequence"/>
</dbReference>
<accession>A0ABP8BRB6</accession>
<dbReference type="InterPro" id="IPR016181">
    <property type="entry name" value="Acyl_CoA_acyltransferase"/>
</dbReference>
<evidence type="ECO:0000259" key="2">
    <source>
        <dbReference type="PROSITE" id="PS51186"/>
    </source>
</evidence>
<dbReference type="SUPFAM" id="SSF55729">
    <property type="entry name" value="Acyl-CoA N-acyltransferases (Nat)"/>
    <property type="match status" value="1"/>
</dbReference>
<sequence length="226" mass="25028">MTGTGWPSRRPRRGSPCCSPSRNGPTEARAITEHDEPTIWISGERAGLGPFSADLVDLYWQWEQDPGALVGYGRQTPDSLDNRREGFQHQARGTDDQLRFTVHDMTTAPATPVGTTAILIDHHVRTGEFIIQLSPTSRGKGIGTEATRLTLDYAFHITNLRCVHLSVLTPNTAAIRAYEKAGFRRIGERRQSGYWFGQPADETLMDAIPADFRGPSAVRRAVEPSE</sequence>
<dbReference type="Pfam" id="PF13302">
    <property type="entry name" value="Acetyltransf_3"/>
    <property type="match status" value="1"/>
</dbReference>
<evidence type="ECO:0000313" key="3">
    <source>
        <dbReference type="EMBL" id="GAA4223597.1"/>
    </source>
</evidence>
<keyword evidence="4" id="KW-1185">Reference proteome</keyword>
<name>A0ABP8BRB6_9ACTN</name>
<dbReference type="RefSeq" id="WP_344887729.1">
    <property type="nucleotide sequence ID" value="NZ_BAABAS010000001.1"/>
</dbReference>
<organism evidence="3 4">
    <name type="scientific">Actinomadura meridiana</name>
    <dbReference type="NCBI Taxonomy" id="559626"/>
    <lineage>
        <taxon>Bacteria</taxon>
        <taxon>Bacillati</taxon>
        <taxon>Actinomycetota</taxon>
        <taxon>Actinomycetes</taxon>
        <taxon>Streptosporangiales</taxon>
        <taxon>Thermomonosporaceae</taxon>
        <taxon>Actinomadura</taxon>
    </lineage>
</organism>
<feature type="domain" description="N-acetyltransferase" evidence="2">
    <location>
        <begin position="46"/>
        <end position="201"/>
    </location>
</feature>
<dbReference type="EMBL" id="BAABAS010000001">
    <property type="protein sequence ID" value="GAA4223597.1"/>
    <property type="molecule type" value="Genomic_DNA"/>
</dbReference>
<dbReference type="PROSITE" id="PS51186">
    <property type="entry name" value="GNAT"/>
    <property type="match status" value="1"/>
</dbReference>
<dbReference type="InterPro" id="IPR000182">
    <property type="entry name" value="GNAT_dom"/>
</dbReference>
<dbReference type="Gene3D" id="3.40.630.30">
    <property type="match status" value="1"/>
</dbReference>
<dbReference type="PANTHER" id="PTHR43415:SF3">
    <property type="entry name" value="GNAT-FAMILY ACETYLTRANSFERASE"/>
    <property type="match status" value="1"/>
</dbReference>
<evidence type="ECO:0000313" key="4">
    <source>
        <dbReference type="Proteomes" id="UP001501710"/>
    </source>
</evidence>
<proteinExistence type="predicted"/>
<gene>
    <name evidence="3" type="ORF">GCM10022254_01040</name>
</gene>